<gene>
    <name evidence="2" type="ORF">JJB07_15455</name>
</gene>
<dbReference type="EMBL" id="JAEQNB010000005">
    <property type="protein sequence ID" value="MBL0388014.1"/>
    <property type="molecule type" value="Genomic_DNA"/>
</dbReference>
<proteinExistence type="predicted"/>
<dbReference type="InterPro" id="IPR029062">
    <property type="entry name" value="Class_I_gatase-like"/>
</dbReference>
<dbReference type="Proteomes" id="UP000602284">
    <property type="component" value="Unassembled WGS sequence"/>
</dbReference>
<accession>A0ABS1JCL3</accession>
<comment type="caution">
    <text evidence="2">The sequence shown here is derived from an EMBL/GenBank/DDBJ whole genome shotgun (WGS) entry which is preliminary data.</text>
</comment>
<feature type="domain" description="N,N-dimethylformamidase beta subunit-like C-terminal" evidence="1">
    <location>
        <begin position="272"/>
        <end position="602"/>
    </location>
</feature>
<sequence>MVKLAELKREFDAVLSLGGNCQTAYQLDRIGLRSSSGPLDWMLTYSLPMLTELLQSRFQEYFARENIQLLPAGEGAYHHVLFDDRYQSTSMHDIDIVPGREWVEDYPAFREKLDRRIRRFLQQVEKSDSVLFVRLAGTREQTEALVTALEALRPQGDFFLLVVNYTDDRRLIELDWGLDRVCSVLLPNDDIRWEGNDAAWDALFDGITRREEVQPVTNTHSLEGYSHKVSYEPGETILFKVHSPQPQFSVEFIRFGLEEQSMYEAHGIAGYVQPYPLHAYRDGCNWSTSYAFTVPEEWPSGLYAARLFDEAGGWFYITFVLKAPPKKAKPSLVVLASTNTWQAYNDWGGASLYEYHLSDGPGKTHSAILSTQRPNPSTLPITEVGHLAGAEKNVLAWLEKQGHPYQLIADWDLHHTPEVLEGASALVINTHGEYWTETMYDALERFLNRGGSLLTLSANSVYWKTVIQGHQLEVRKDCGLHELTGEPGGTWVHVKRPEARVVGVAFNTVAHDYSPYRVVQADHWIFAGTGVKNGDLIGQAGRNLGGASGWETDKVTADSPANVELLAKGTNAFGAGAEMMYYAHPGGGGVFSAGSITFGGSLLVDQVLTKMVENVLTALNARSDVSCRVRRSSRPCFINTSAPCAATSLGKKSTACVARKTPKAKQKRPRPFCLME</sequence>
<evidence type="ECO:0000313" key="3">
    <source>
        <dbReference type="Proteomes" id="UP000602284"/>
    </source>
</evidence>
<keyword evidence="3" id="KW-1185">Reference proteome</keyword>
<dbReference type="Pfam" id="PF08795">
    <property type="entry name" value="DUF1796"/>
    <property type="match status" value="1"/>
</dbReference>
<evidence type="ECO:0000313" key="2">
    <source>
        <dbReference type="EMBL" id="MBL0388014.1"/>
    </source>
</evidence>
<dbReference type="Pfam" id="PF20254">
    <property type="entry name" value="DMFA2_C"/>
    <property type="match status" value="1"/>
</dbReference>
<reference evidence="2 3" key="1">
    <citation type="submission" date="2021-01" db="EMBL/GenBank/DDBJ databases">
        <title>Tumebacillus sp. strain ITR2 16S ribosomal RNA gene Genome sequencing and assembly.</title>
        <authorList>
            <person name="Kang M."/>
        </authorList>
    </citation>
    <scope>NUCLEOTIDE SEQUENCE [LARGE SCALE GENOMIC DNA]</scope>
    <source>
        <strain evidence="2 3">ITR2</strain>
    </source>
</reference>
<dbReference type="InterPro" id="IPR046540">
    <property type="entry name" value="DMFA2_C"/>
</dbReference>
<dbReference type="InterPro" id="IPR014903">
    <property type="entry name" value="DUF1796"/>
</dbReference>
<evidence type="ECO:0000259" key="1">
    <source>
        <dbReference type="Pfam" id="PF20254"/>
    </source>
</evidence>
<name>A0ABS1JCL3_9BACL</name>
<dbReference type="SUPFAM" id="SSF52317">
    <property type="entry name" value="Class I glutamine amidotransferase-like"/>
    <property type="match status" value="1"/>
</dbReference>
<organism evidence="2 3">
    <name type="scientific">Tumebacillus amylolyticus</name>
    <dbReference type="NCBI Taxonomy" id="2801339"/>
    <lineage>
        <taxon>Bacteria</taxon>
        <taxon>Bacillati</taxon>
        <taxon>Bacillota</taxon>
        <taxon>Bacilli</taxon>
        <taxon>Bacillales</taxon>
        <taxon>Alicyclobacillaceae</taxon>
        <taxon>Tumebacillus</taxon>
    </lineage>
</organism>
<protein>
    <recommendedName>
        <fullName evidence="1">N,N-dimethylformamidase beta subunit-like C-terminal domain-containing protein</fullName>
    </recommendedName>
</protein>